<organism evidence="1 2">
    <name type="scientific">Eretmocerus hayati</name>
    <dbReference type="NCBI Taxonomy" id="131215"/>
    <lineage>
        <taxon>Eukaryota</taxon>
        <taxon>Metazoa</taxon>
        <taxon>Ecdysozoa</taxon>
        <taxon>Arthropoda</taxon>
        <taxon>Hexapoda</taxon>
        <taxon>Insecta</taxon>
        <taxon>Pterygota</taxon>
        <taxon>Neoptera</taxon>
        <taxon>Endopterygota</taxon>
        <taxon>Hymenoptera</taxon>
        <taxon>Apocrita</taxon>
        <taxon>Proctotrupomorpha</taxon>
        <taxon>Chalcidoidea</taxon>
        <taxon>Aphelinidae</taxon>
        <taxon>Aphelininae</taxon>
        <taxon>Eretmocerus</taxon>
    </lineage>
</organism>
<proteinExistence type="predicted"/>
<keyword evidence="2" id="KW-1185">Reference proteome</keyword>
<dbReference type="Proteomes" id="UP001239111">
    <property type="component" value="Chromosome 1"/>
</dbReference>
<reference evidence="1" key="1">
    <citation type="submission" date="2023-04" db="EMBL/GenBank/DDBJ databases">
        <title>A chromosome-level genome assembly of the parasitoid wasp Eretmocerus hayati.</title>
        <authorList>
            <person name="Zhong Y."/>
            <person name="Liu S."/>
            <person name="Liu Y."/>
        </authorList>
    </citation>
    <scope>NUCLEOTIDE SEQUENCE</scope>
    <source>
        <strain evidence="1">ZJU_SS_LIU_2023</strain>
    </source>
</reference>
<protein>
    <submittedName>
        <fullName evidence="1">Uncharacterized protein</fullName>
    </submittedName>
</protein>
<dbReference type="EMBL" id="CM056741">
    <property type="protein sequence ID" value="KAJ8684692.1"/>
    <property type="molecule type" value="Genomic_DNA"/>
</dbReference>
<accession>A0ACC2PMN5</accession>
<gene>
    <name evidence="1" type="ORF">QAD02_020485</name>
</gene>
<evidence type="ECO:0000313" key="1">
    <source>
        <dbReference type="EMBL" id="KAJ8684692.1"/>
    </source>
</evidence>
<sequence length="252" mass="30271">MKSKKTRKILCQSDDRKIVRSTVKGRKRKRRREDLINREARVTEQQEREKQGVEEIQEMNDRMDEGREERRKMMKKVKGIAEFIKKGTQNGKSWTKEETPEDWIKENLQVEGRRKLQELLEDRGKGKNIMGLECKSEEMKAAMISNKYKLKRKDIYIENDLTYEERRIRREMMMRAKNRKHQGRKATVGEKQEEKQQRRASVGLLLAVRKNIEIAKQDKTEGREQIAEEINMGNQCWKVILTYMNKERRKLE</sequence>
<name>A0ACC2PMN5_9HYME</name>
<comment type="caution">
    <text evidence="1">The sequence shown here is derived from an EMBL/GenBank/DDBJ whole genome shotgun (WGS) entry which is preliminary data.</text>
</comment>
<evidence type="ECO:0000313" key="2">
    <source>
        <dbReference type="Proteomes" id="UP001239111"/>
    </source>
</evidence>